<evidence type="ECO:0000259" key="2">
    <source>
        <dbReference type="SMART" id="SM00062"/>
    </source>
</evidence>
<feature type="domain" description="Solute-binding protein family 3/N-terminal" evidence="2">
    <location>
        <begin position="47"/>
        <end position="277"/>
    </location>
</feature>
<dbReference type="Gene3D" id="3.40.190.10">
    <property type="entry name" value="Periplasmic binding protein-like II"/>
    <property type="match status" value="2"/>
</dbReference>
<dbReference type="OrthoDB" id="8583266at2"/>
<evidence type="ECO:0000313" key="4">
    <source>
        <dbReference type="Proteomes" id="UP000288587"/>
    </source>
</evidence>
<dbReference type="SUPFAM" id="SSF53850">
    <property type="entry name" value="Periplasmic binding protein-like II"/>
    <property type="match status" value="1"/>
</dbReference>
<dbReference type="EMBL" id="SACM01000006">
    <property type="protein sequence ID" value="RVT82432.1"/>
    <property type="molecule type" value="Genomic_DNA"/>
</dbReference>
<dbReference type="Proteomes" id="UP000288587">
    <property type="component" value="Unassembled WGS sequence"/>
</dbReference>
<protein>
    <submittedName>
        <fullName evidence="3">Amino acid ABC transporter substrate-binding protein</fullName>
    </submittedName>
</protein>
<keyword evidence="4" id="KW-1185">Reference proteome</keyword>
<dbReference type="SMART" id="SM00062">
    <property type="entry name" value="PBPb"/>
    <property type="match status" value="1"/>
</dbReference>
<dbReference type="PANTHER" id="PTHR35936">
    <property type="entry name" value="MEMBRANE-BOUND LYTIC MUREIN TRANSGLYCOSYLASE F"/>
    <property type="match status" value="1"/>
</dbReference>
<dbReference type="AlphaFoldDB" id="A0A437LAR5"/>
<dbReference type="PROSITE" id="PS51318">
    <property type="entry name" value="TAT"/>
    <property type="match status" value="1"/>
</dbReference>
<dbReference type="InterPro" id="IPR006311">
    <property type="entry name" value="TAT_signal"/>
</dbReference>
<comment type="caution">
    <text evidence="3">The sequence shown here is derived from an EMBL/GenBank/DDBJ whole genome shotgun (WGS) entry which is preliminary data.</text>
</comment>
<dbReference type="RefSeq" id="WP_127684240.1">
    <property type="nucleotide sequence ID" value="NZ_SACM01000006.1"/>
</dbReference>
<organism evidence="3 4">
    <name type="scientific">Inhella crocodyli</name>
    <dbReference type="NCBI Taxonomy" id="2499851"/>
    <lineage>
        <taxon>Bacteria</taxon>
        <taxon>Pseudomonadati</taxon>
        <taxon>Pseudomonadota</taxon>
        <taxon>Betaproteobacteria</taxon>
        <taxon>Burkholderiales</taxon>
        <taxon>Sphaerotilaceae</taxon>
        <taxon>Inhella</taxon>
    </lineage>
</organism>
<gene>
    <name evidence="3" type="ORF">EOD73_17010</name>
</gene>
<reference evidence="3 4" key="1">
    <citation type="submission" date="2019-01" db="EMBL/GenBank/DDBJ databases">
        <authorList>
            <person name="Chen W.-M."/>
        </authorList>
    </citation>
    <scope>NUCLEOTIDE SEQUENCE [LARGE SCALE GENOMIC DNA]</scope>
    <source>
        <strain evidence="3 4">CCP-18</strain>
    </source>
</reference>
<sequence>MPTHAPSPAVARTRRAFWGLACAGWLWAGSAGVGAPLAASAPAPCVKTLAWSDDPPNTMRLSSNAVGGVEIDLHRELFKMMGCELRLVEIPFARALGELEAGHIDMIPATLARPERQAYALFSKPLLFLHNVLYVRAADLPQTQGRRLAELVDLGWRLGGQVGVVYGSEYAALLNDPRRAARLERVPYRPSLWKMLDNRRVDGVLANQLTAQQELRQMGLDQRLVPSRIALPVESGGTAWSRRTTDEAFVERFNEALAALRRSKRYAELLAPYGLSPSGQMIERPR</sequence>
<dbReference type="InterPro" id="IPR001638">
    <property type="entry name" value="Solute-binding_3/MltF_N"/>
</dbReference>
<evidence type="ECO:0000256" key="1">
    <source>
        <dbReference type="ARBA" id="ARBA00022729"/>
    </source>
</evidence>
<evidence type="ECO:0000313" key="3">
    <source>
        <dbReference type="EMBL" id="RVT82432.1"/>
    </source>
</evidence>
<dbReference type="PANTHER" id="PTHR35936:SF25">
    <property type="entry name" value="ABC TRANSPORTER SUBSTRATE-BINDING PROTEIN"/>
    <property type="match status" value="1"/>
</dbReference>
<keyword evidence="1" id="KW-0732">Signal</keyword>
<proteinExistence type="predicted"/>
<name>A0A437LAR5_9BURK</name>
<dbReference type="Pfam" id="PF00497">
    <property type="entry name" value="SBP_bac_3"/>
    <property type="match status" value="1"/>
</dbReference>
<accession>A0A437LAR5</accession>